<dbReference type="RefSeq" id="WP_026034236.1">
    <property type="nucleotide sequence ID" value="NZ_ALOY01000181.1"/>
</dbReference>
<reference evidence="2 3" key="1">
    <citation type="submission" date="2014-07" db="EMBL/GenBank/DDBJ databases">
        <title>Complete Genome Sequence of Dyella japonica Strain A8 Isolated from Malaysian Tropical Soil.</title>
        <authorList>
            <person name="Hui R.K.H."/>
            <person name="Chen J.-W."/>
            <person name="Chan K.-G."/>
            <person name="Leung F.C.C."/>
        </authorList>
    </citation>
    <scope>NUCLEOTIDE SEQUENCE [LARGE SCALE GENOMIC DNA]</scope>
    <source>
        <strain evidence="2 3">A8</strain>
    </source>
</reference>
<proteinExistence type="predicted"/>
<dbReference type="Pfam" id="PF00535">
    <property type="entry name" value="Glycos_transf_2"/>
    <property type="match status" value="1"/>
</dbReference>
<dbReference type="STRING" id="1217721.HY57_20015"/>
<feature type="domain" description="Glycosyltransferase 2-like" evidence="1">
    <location>
        <begin position="22"/>
        <end position="145"/>
    </location>
</feature>
<evidence type="ECO:0000313" key="2">
    <source>
        <dbReference type="EMBL" id="AIF49379.1"/>
    </source>
</evidence>
<dbReference type="InterPro" id="IPR029044">
    <property type="entry name" value="Nucleotide-diphossugar_trans"/>
</dbReference>
<gene>
    <name evidence="2" type="ORF">HY57_20015</name>
</gene>
<dbReference type="PATRIC" id="fig|1217721.7.peg.4100"/>
<dbReference type="EMBL" id="CP008884">
    <property type="protein sequence ID" value="AIF49379.1"/>
    <property type="molecule type" value="Genomic_DNA"/>
</dbReference>
<dbReference type="InterPro" id="IPR001173">
    <property type="entry name" value="Glyco_trans_2-like"/>
</dbReference>
<dbReference type="Proteomes" id="UP000027987">
    <property type="component" value="Chromosome"/>
</dbReference>
<accession>A0A075K5E5</accession>
<dbReference type="PANTHER" id="PTHR22916">
    <property type="entry name" value="GLYCOSYLTRANSFERASE"/>
    <property type="match status" value="1"/>
</dbReference>
<dbReference type="GO" id="GO:0016758">
    <property type="term" value="F:hexosyltransferase activity"/>
    <property type="evidence" value="ECO:0007669"/>
    <property type="project" value="UniProtKB-ARBA"/>
</dbReference>
<name>A0A075K5E5_9GAMM</name>
<dbReference type="SUPFAM" id="SSF53448">
    <property type="entry name" value="Nucleotide-diphospho-sugar transferases"/>
    <property type="match status" value="1"/>
</dbReference>
<dbReference type="OrthoDB" id="9801954at2"/>
<protein>
    <recommendedName>
        <fullName evidence="1">Glycosyltransferase 2-like domain-containing protein</fullName>
    </recommendedName>
</protein>
<dbReference type="PANTHER" id="PTHR22916:SF3">
    <property type="entry name" value="UDP-GLCNAC:BETAGAL BETA-1,3-N-ACETYLGLUCOSAMINYLTRANSFERASE-LIKE PROTEIN 1"/>
    <property type="match status" value="1"/>
</dbReference>
<dbReference type="KEGG" id="dja:HY57_20015"/>
<evidence type="ECO:0000259" key="1">
    <source>
        <dbReference type="Pfam" id="PF00535"/>
    </source>
</evidence>
<keyword evidence="3" id="KW-1185">Reference proteome</keyword>
<dbReference type="Gene3D" id="3.90.550.10">
    <property type="entry name" value="Spore Coat Polysaccharide Biosynthesis Protein SpsA, Chain A"/>
    <property type="match status" value="1"/>
</dbReference>
<dbReference type="CDD" id="cd00761">
    <property type="entry name" value="Glyco_tranf_GTA_type"/>
    <property type="match status" value="1"/>
</dbReference>
<evidence type="ECO:0000313" key="3">
    <source>
        <dbReference type="Proteomes" id="UP000027987"/>
    </source>
</evidence>
<dbReference type="AlphaFoldDB" id="A0A075K5E5"/>
<organism evidence="2 3">
    <name type="scientific">Dyella japonica A8</name>
    <dbReference type="NCBI Taxonomy" id="1217721"/>
    <lineage>
        <taxon>Bacteria</taxon>
        <taxon>Pseudomonadati</taxon>
        <taxon>Pseudomonadota</taxon>
        <taxon>Gammaproteobacteria</taxon>
        <taxon>Lysobacterales</taxon>
        <taxon>Rhodanobacteraceae</taxon>
        <taxon>Dyella</taxon>
    </lineage>
</organism>
<sequence>MTAKRVYTNAAYDKGLAAGSVSIIVPVYNTEAYVLATLKSLEAEHADRHEIIVVHDGGSDNSLAIVSEWAKETQSPALILDQPNAGLSAARTSGMEHARGEFIAFLDSDDLATPGIYSRMTLAAIDNRCDVVLCRGAVLDDTTSRLTPFYDDWLWEEIAGNRVFVQSSLRSEPRLLRLEPNANMRVIRRSFFDAAGVSFEPGLLFEDLPPHVLEMAAASRVGLLNTTGYIYRVNRPGKITDERSRRRFDMIRSAGLAIDAGLSCKLDPQAGGALLSMLVRMLFWCAENVVLSQRKEFFALAAEVLQRVPKEWGMAHRQMFGAQRDRIHVVCFMDGLVDALMLFSLGSRPDISDLLKIYQSQTDDIGKHVLRRMAKTAAARFIRRQRPLVTERIA</sequence>
<dbReference type="HOGENOM" id="CLU_699676_0_0_6"/>